<dbReference type="FunFam" id="3.40.640.10:FF:000012">
    <property type="entry name" value="alanine aminotransferase 2"/>
    <property type="match status" value="1"/>
</dbReference>
<evidence type="ECO:0000313" key="12">
    <source>
        <dbReference type="Proteomes" id="UP001186944"/>
    </source>
</evidence>
<keyword evidence="4" id="KW-0808">Transferase</keyword>
<evidence type="ECO:0000259" key="10">
    <source>
        <dbReference type="Pfam" id="PF00155"/>
    </source>
</evidence>
<dbReference type="Pfam" id="PF00155">
    <property type="entry name" value="Aminotran_1_2"/>
    <property type="match status" value="1"/>
</dbReference>
<dbReference type="EMBL" id="VSWD01000012">
    <property type="protein sequence ID" value="KAK3086013.1"/>
    <property type="molecule type" value="Genomic_DNA"/>
</dbReference>
<dbReference type="AlphaFoldDB" id="A0AA88XNE3"/>
<feature type="domain" description="Aminotransferase class I/classII large" evidence="10">
    <location>
        <begin position="130"/>
        <end position="510"/>
    </location>
</feature>
<reference evidence="11" key="1">
    <citation type="submission" date="2019-08" db="EMBL/GenBank/DDBJ databases">
        <title>The improved chromosome-level genome for the pearl oyster Pinctada fucata martensii using PacBio sequencing and Hi-C.</title>
        <authorList>
            <person name="Zheng Z."/>
        </authorList>
    </citation>
    <scope>NUCLEOTIDE SEQUENCE</scope>
    <source>
        <strain evidence="11">ZZ-2019</strain>
        <tissue evidence="11">Adductor muscle</tissue>
    </source>
</reference>
<dbReference type="Gene3D" id="3.90.1150.10">
    <property type="entry name" value="Aspartate Aminotransferase, domain 1"/>
    <property type="match status" value="1"/>
</dbReference>
<dbReference type="CDD" id="cd00609">
    <property type="entry name" value="AAT_like"/>
    <property type="match status" value="1"/>
</dbReference>
<dbReference type="Gene3D" id="1.10.287.1970">
    <property type="match status" value="1"/>
</dbReference>
<dbReference type="FunFam" id="3.90.1150.10:FF:000010">
    <property type="entry name" value="Alanine aminotransferase 2"/>
    <property type="match status" value="1"/>
</dbReference>
<name>A0AA88XNE3_PINIB</name>
<comment type="caution">
    <text evidence="11">The sequence shown here is derived from an EMBL/GenBank/DDBJ whole genome shotgun (WGS) entry which is preliminary data.</text>
</comment>
<keyword evidence="3" id="KW-0032">Aminotransferase</keyword>
<evidence type="ECO:0000256" key="9">
    <source>
        <dbReference type="ARBA" id="ARBA00047412"/>
    </source>
</evidence>
<protein>
    <recommendedName>
        <fullName evidence="8">alanine transaminase</fullName>
        <ecNumber evidence="8">2.6.1.2</ecNumber>
    </recommendedName>
</protein>
<dbReference type="FunFam" id="1.10.287.1970:FF:000001">
    <property type="entry name" value="Alanine aminotransferase 2"/>
    <property type="match status" value="1"/>
</dbReference>
<accession>A0AA88XNE3</accession>
<evidence type="ECO:0000256" key="2">
    <source>
        <dbReference type="ARBA" id="ARBA00011738"/>
    </source>
</evidence>
<proteinExistence type="inferred from homology"/>
<evidence type="ECO:0000256" key="6">
    <source>
        <dbReference type="ARBA" id="ARBA00025708"/>
    </source>
</evidence>
<evidence type="ECO:0000256" key="7">
    <source>
        <dbReference type="ARBA" id="ARBA00025785"/>
    </source>
</evidence>
<comment type="pathway">
    <text evidence="6">Amino-acid degradation; L-alanine degradation via transaminase pathway; pyruvate from L-alanine: step 1/1.</text>
</comment>
<comment type="cofactor">
    <cofactor evidence="1">
        <name>pyridoxal 5'-phosphate</name>
        <dbReference type="ChEBI" id="CHEBI:597326"/>
    </cofactor>
</comment>
<dbReference type="InterPro" id="IPR004839">
    <property type="entry name" value="Aminotransferase_I/II_large"/>
</dbReference>
<dbReference type="SUPFAM" id="SSF53383">
    <property type="entry name" value="PLP-dependent transferases"/>
    <property type="match status" value="1"/>
</dbReference>
<dbReference type="InterPro" id="IPR015421">
    <property type="entry name" value="PyrdxlP-dep_Trfase_major"/>
</dbReference>
<evidence type="ECO:0000256" key="3">
    <source>
        <dbReference type="ARBA" id="ARBA00022576"/>
    </source>
</evidence>
<dbReference type="Gene3D" id="3.40.640.10">
    <property type="entry name" value="Type I PLP-dependent aspartate aminotransferase-like (Major domain)"/>
    <property type="match status" value="1"/>
</dbReference>
<dbReference type="PANTHER" id="PTHR11751:SF29">
    <property type="entry name" value="ALANINE TRANSAMINASE"/>
    <property type="match status" value="1"/>
</dbReference>
<evidence type="ECO:0000256" key="8">
    <source>
        <dbReference type="ARBA" id="ARBA00026106"/>
    </source>
</evidence>
<dbReference type="PANTHER" id="PTHR11751">
    <property type="entry name" value="ALANINE AMINOTRANSFERASE"/>
    <property type="match status" value="1"/>
</dbReference>
<gene>
    <name evidence="11" type="ORF">FSP39_012147</name>
</gene>
<sequence>MVGSKAIYRLNTTCQRLPVAVWARVLGGRAIGIKTLHTSANNKQKVLTVENMNPHVKNMEYAVRGPIVIRAGEIEQELKSGVQKPFRDVIRANIGDCHATGQKPLTFLRQVVALCTDPVRLMKDPNYPSDAKDRAQRILDSCGGHSIGAYSDSAGVRVIREDISQYISDRDGQPADPDDIFLCTGASDGIKTIMKLMMTGESGNKRGGVMIPIPQYPLYTATIAEYNAYPINYYLNEDNKWSLDIPELQRAIDEARAHCIPRALVVINPGNPTGQVLSRENIVDIIKFAKKEKLFLMADEVYQHNIYAKGSSFHSFKKVLTEMGPEYSDMELASFMSTSKGYMGECGFRGGYCEVINLDPDVKAMQIKSISAKLCSSVAGQAAMDVVVNPPKAGEPSYQLFKQEKDTVLGQLKEKAGMVSSTFNSMDRITCNEVQGAMYAFPFIHLTDSAVAEAKRRGMAVDAMYCYELLENTGICVVPGSGFGQKPGTYHFRTTILPSVEKLKEMLDRFQGFHKSFMQKYK</sequence>
<evidence type="ECO:0000256" key="5">
    <source>
        <dbReference type="ARBA" id="ARBA00022898"/>
    </source>
</evidence>
<dbReference type="Proteomes" id="UP001186944">
    <property type="component" value="Unassembled WGS sequence"/>
</dbReference>
<dbReference type="GO" id="GO:0030170">
    <property type="term" value="F:pyridoxal phosphate binding"/>
    <property type="evidence" value="ECO:0007669"/>
    <property type="project" value="InterPro"/>
</dbReference>
<comment type="catalytic activity">
    <reaction evidence="9">
        <text>L-alanine + 2-oxoglutarate = pyruvate + L-glutamate</text>
        <dbReference type="Rhea" id="RHEA:19453"/>
        <dbReference type="ChEBI" id="CHEBI:15361"/>
        <dbReference type="ChEBI" id="CHEBI:16810"/>
        <dbReference type="ChEBI" id="CHEBI:29985"/>
        <dbReference type="ChEBI" id="CHEBI:57972"/>
        <dbReference type="EC" id="2.6.1.2"/>
    </reaction>
</comment>
<dbReference type="InterPro" id="IPR015424">
    <property type="entry name" value="PyrdxlP-dep_Trfase"/>
</dbReference>
<comment type="subunit">
    <text evidence="2">Homodimer.</text>
</comment>
<dbReference type="InterPro" id="IPR015422">
    <property type="entry name" value="PyrdxlP-dep_Trfase_small"/>
</dbReference>
<evidence type="ECO:0000256" key="4">
    <source>
        <dbReference type="ARBA" id="ARBA00022679"/>
    </source>
</evidence>
<dbReference type="InterPro" id="IPR045088">
    <property type="entry name" value="ALAT1/2-like"/>
</dbReference>
<evidence type="ECO:0000256" key="1">
    <source>
        <dbReference type="ARBA" id="ARBA00001933"/>
    </source>
</evidence>
<dbReference type="GO" id="GO:0004021">
    <property type="term" value="F:L-alanine:2-oxoglutarate aminotransferase activity"/>
    <property type="evidence" value="ECO:0007669"/>
    <property type="project" value="UniProtKB-EC"/>
</dbReference>
<comment type="similarity">
    <text evidence="7">Belongs to the class-I pyridoxal-phosphate-dependent aminotransferase family. Alanine aminotransferase subfamily.</text>
</comment>
<organism evidence="11 12">
    <name type="scientific">Pinctada imbricata</name>
    <name type="common">Atlantic pearl-oyster</name>
    <name type="synonym">Pinctada martensii</name>
    <dbReference type="NCBI Taxonomy" id="66713"/>
    <lineage>
        <taxon>Eukaryota</taxon>
        <taxon>Metazoa</taxon>
        <taxon>Spiralia</taxon>
        <taxon>Lophotrochozoa</taxon>
        <taxon>Mollusca</taxon>
        <taxon>Bivalvia</taxon>
        <taxon>Autobranchia</taxon>
        <taxon>Pteriomorphia</taxon>
        <taxon>Pterioida</taxon>
        <taxon>Pterioidea</taxon>
        <taxon>Pteriidae</taxon>
        <taxon>Pinctada</taxon>
    </lineage>
</organism>
<keyword evidence="5" id="KW-0663">Pyridoxal phosphate</keyword>
<dbReference type="EC" id="2.6.1.2" evidence="8"/>
<evidence type="ECO:0000313" key="11">
    <source>
        <dbReference type="EMBL" id="KAK3086013.1"/>
    </source>
</evidence>
<keyword evidence="12" id="KW-1185">Reference proteome</keyword>